<gene>
    <name evidence="1" type="ORF">HPLM_LOCUS12832</name>
</gene>
<name>A0A0N4WNH5_HAEPC</name>
<protein>
    <submittedName>
        <fullName evidence="3">Transcriptional regulator</fullName>
    </submittedName>
</protein>
<dbReference type="WBParaSite" id="HPLM_0001283801-mRNA-1">
    <property type="protein sequence ID" value="HPLM_0001283801-mRNA-1"/>
    <property type="gene ID" value="HPLM_0001283801"/>
</dbReference>
<reference evidence="1 2" key="2">
    <citation type="submission" date="2018-11" db="EMBL/GenBank/DDBJ databases">
        <authorList>
            <consortium name="Pathogen Informatics"/>
        </authorList>
    </citation>
    <scope>NUCLEOTIDE SEQUENCE [LARGE SCALE GENOMIC DNA]</scope>
    <source>
        <strain evidence="1 2">MHpl1</strain>
    </source>
</reference>
<dbReference type="Proteomes" id="UP000268014">
    <property type="component" value="Unassembled WGS sequence"/>
</dbReference>
<dbReference type="EMBL" id="UZAF01017989">
    <property type="protein sequence ID" value="VDO46867.1"/>
    <property type="molecule type" value="Genomic_DNA"/>
</dbReference>
<organism evidence="3">
    <name type="scientific">Haemonchus placei</name>
    <name type="common">Barber's pole worm</name>
    <dbReference type="NCBI Taxonomy" id="6290"/>
    <lineage>
        <taxon>Eukaryota</taxon>
        <taxon>Metazoa</taxon>
        <taxon>Ecdysozoa</taxon>
        <taxon>Nematoda</taxon>
        <taxon>Chromadorea</taxon>
        <taxon>Rhabditida</taxon>
        <taxon>Rhabditina</taxon>
        <taxon>Rhabditomorpha</taxon>
        <taxon>Strongyloidea</taxon>
        <taxon>Trichostrongylidae</taxon>
        <taxon>Haemonchus</taxon>
    </lineage>
</organism>
<accession>A0A0N4WNH5</accession>
<sequence>MAIHLEVTDNLTALELINILRRFISRRGTDL</sequence>
<evidence type="ECO:0000313" key="2">
    <source>
        <dbReference type="Proteomes" id="UP000268014"/>
    </source>
</evidence>
<reference evidence="3" key="1">
    <citation type="submission" date="2017-02" db="UniProtKB">
        <authorList>
            <consortium name="WormBaseParasite"/>
        </authorList>
    </citation>
    <scope>IDENTIFICATION</scope>
</reference>
<evidence type="ECO:0000313" key="3">
    <source>
        <dbReference type="WBParaSite" id="HPLM_0001283801-mRNA-1"/>
    </source>
</evidence>
<evidence type="ECO:0000313" key="1">
    <source>
        <dbReference type="EMBL" id="VDO46867.1"/>
    </source>
</evidence>
<proteinExistence type="predicted"/>
<dbReference type="AlphaFoldDB" id="A0A0N4WNH5"/>
<keyword evidence="2" id="KW-1185">Reference proteome</keyword>